<comment type="caution">
    <text evidence="1">The sequence shown here is derived from an EMBL/GenBank/DDBJ whole genome shotgun (WGS) entry which is preliminary data.</text>
</comment>
<dbReference type="AlphaFoldDB" id="A0A1X0Q8G8"/>
<organism evidence="1 2">
    <name type="scientific">Hepatospora eriocheir</name>
    <dbReference type="NCBI Taxonomy" id="1081669"/>
    <lineage>
        <taxon>Eukaryota</taxon>
        <taxon>Fungi</taxon>
        <taxon>Fungi incertae sedis</taxon>
        <taxon>Microsporidia</taxon>
        <taxon>Hepatosporidae</taxon>
        <taxon>Hepatospora</taxon>
    </lineage>
</organism>
<protein>
    <submittedName>
        <fullName evidence="1">Uncharacterized protein</fullName>
    </submittedName>
</protein>
<evidence type="ECO:0000313" key="1">
    <source>
        <dbReference type="EMBL" id="ORD95985.1"/>
    </source>
</evidence>
<keyword evidence="2" id="KW-1185">Reference proteome</keyword>
<sequence>MTSKILLIKLLKCHIKLRIKFYILFRGVSPNNFNALPITILVDFKIIKRALAIFNSASFTLNVGIKLLTDLQISCK</sequence>
<accession>A0A1X0Q8G8</accession>
<gene>
    <name evidence="1" type="ORF">HERIO_2045</name>
</gene>
<proteinExistence type="predicted"/>
<dbReference type="VEuPathDB" id="MicrosporidiaDB:HERIO_2045"/>
<name>A0A1X0Q8G8_9MICR</name>
<dbReference type="EMBL" id="LVKB01000146">
    <property type="protein sequence ID" value="ORD95985.1"/>
    <property type="molecule type" value="Genomic_DNA"/>
</dbReference>
<reference evidence="1 2" key="1">
    <citation type="journal article" date="2017" name="Environ. Microbiol.">
        <title>Decay of the glycolytic pathway and adaptation to intranuclear parasitism within Enterocytozoonidae microsporidia.</title>
        <authorList>
            <person name="Wiredu Boakye D."/>
            <person name="Jaroenlak P."/>
            <person name="Prachumwat A."/>
            <person name="Williams T.A."/>
            <person name="Bateman K.S."/>
            <person name="Itsathitphaisarn O."/>
            <person name="Sritunyalucksana K."/>
            <person name="Paszkiewicz K.H."/>
            <person name="Moore K.A."/>
            <person name="Stentiford G.D."/>
            <person name="Williams B.A."/>
        </authorList>
    </citation>
    <scope>NUCLEOTIDE SEQUENCE [LARGE SCALE GENOMIC DNA]</scope>
    <source>
        <strain evidence="1 2">GB1</strain>
    </source>
</reference>
<evidence type="ECO:0000313" key="2">
    <source>
        <dbReference type="Proteomes" id="UP000192356"/>
    </source>
</evidence>
<dbReference type="Proteomes" id="UP000192356">
    <property type="component" value="Unassembled WGS sequence"/>
</dbReference>